<dbReference type="Gene3D" id="3.90.470.20">
    <property type="entry name" value="4'-phosphopantetheinyl transferase domain"/>
    <property type="match status" value="2"/>
</dbReference>
<keyword evidence="2 5" id="KW-0808">Transferase</keyword>
<dbReference type="PANTHER" id="PTHR12215">
    <property type="entry name" value="PHOSPHOPANTETHEINE TRANSFERASE"/>
    <property type="match status" value="1"/>
</dbReference>
<comment type="similarity">
    <text evidence="1">Belongs to the P-Pant transferase superfamily. Gsp/Sfp/HetI/AcpT family.</text>
</comment>
<evidence type="ECO:0000313" key="6">
    <source>
        <dbReference type="Proteomes" id="UP000184396"/>
    </source>
</evidence>
<dbReference type="Pfam" id="PF01648">
    <property type="entry name" value="ACPS"/>
    <property type="match status" value="1"/>
</dbReference>
<dbReference type="GO" id="GO:0005829">
    <property type="term" value="C:cytosol"/>
    <property type="evidence" value="ECO:0007669"/>
    <property type="project" value="TreeGrafter"/>
</dbReference>
<dbReference type="Proteomes" id="UP000184396">
    <property type="component" value="Unassembled WGS sequence"/>
</dbReference>
<dbReference type="GO" id="GO:0008897">
    <property type="term" value="F:holo-[acyl-carrier-protein] synthase activity"/>
    <property type="evidence" value="ECO:0007669"/>
    <property type="project" value="InterPro"/>
</dbReference>
<evidence type="ECO:0000259" key="3">
    <source>
        <dbReference type="Pfam" id="PF01648"/>
    </source>
</evidence>
<dbReference type="EMBL" id="FQYK01000002">
    <property type="protein sequence ID" value="SHI52035.1"/>
    <property type="molecule type" value="Genomic_DNA"/>
</dbReference>
<sequence>MSFSVDKNISLDKNEIHIWFINFNISEKYFTLLNSFLSEDEILKASKFKFEKDKNCSIITRGALRLLSGKYLGLNPQEIKFKYGDFGKPAFNFETPLKFNVSHSGNIAVLGFCLHEDIGVDIEVMKANFNVFDIASNYFSSSEIEALKILPREEHTKGFYRCWTRKESFIKAKAKGLSFPLDSFSVSIDSDIKAELLETNWDYSEKELWKLFSFSSQENYIGAVSVKGQIQKVNYFNFKEFFK</sequence>
<dbReference type="GO" id="GO:0000287">
    <property type="term" value="F:magnesium ion binding"/>
    <property type="evidence" value="ECO:0007669"/>
    <property type="project" value="InterPro"/>
</dbReference>
<dbReference type="AlphaFoldDB" id="A0A1M6BTE1"/>
<dbReference type="GO" id="GO:0019878">
    <property type="term" value="P:lysine biosynthetic process via aminoadipic acid"/>
    <property type="evidence" value="ECO:0007669"/>
    <property type="project" value="TreeGrafter"/>
</dbReference>
<gene>
    <name evidence="5" type="ORF">SAMN05216261_0898</name>
</gene>
<dbReference type="RefSeq" id="WP_019387517.1">
    <property type="nucleotide sequence ID" value="NZ_ALIH01000006.1"/>
</dbReference>
<accession>A0A1M6BTE1</accession>
<dbReference type="Pfam" id="PF22624">
    <property type="entry name" value="AASDHPPT_N"/>
    <property type="match status" value="1"/>
</dbReference>
<name>A0A1M6BTE1_9FLAO</name>
<evidence type="ECO:0000313" key="5">
    <source>
        <dbReference type="EMBL" id="SHI52035.1"/>
    </source>
</evidence>
<dbReference type="OrthoDB" id="9808281at2"/>
<dbReference type="STRING" id="1178825.SAMN05216261_0898"/>
<organism evidence="5 6">
    <name type="scientific">Algibacter luteus</name>
    <dbReference type="NCBI Taxonomy" id="1178825"/>
    <lineage>
        <taxon>Bacteria</taxon>
        <taxon>Pseudomonadati</taxon>
        <taxon>Bacteroidota</taxon>
        <taxon>Flavobacteriia</taxon>
        <taxon>Flavobacteriales</taxon>
        <taxon>Flavobacteriaceae</taxon>
        <taxon>Algibacter</taxon>
    </lineage>
</organism>
<protein>
    <submittedName>
        <fullName evidence="5">4'-phosphopantetheinyl transferase</fullName>
    </submittedName>
</protein>
<feature type="domain" description="4'-phosphopantetheinyl transferase" evidence="3">
    <location>
        <begin position="118"/>
        <end position="221"/>
    </location>
</feature>
<dbReference type="InterPro" id="IPR008278">
    <property type="entry name" value="4-PPantetheinyl_Trfase_dom"/>
</dbReference>
<feature type="domain" description="4'-phosphopantetheinyl transferase N-terminal" evidence="4">
    <location>
        <begin position="26"/>
        <end position="110"/>
    </location>
</feature>
<dbReference type="InterPro" id="IPR050559">
    <property type="entry name" value="P-Pant_transferase_sf"/>
</dbReference>
<dbReference type="InterPro" id="IPR055066">
    <property type="entry name" value="AASDHPPT_N"/>
</dbReference>
<keyword evidence="6" id="KW-1185">Reference proteome</keyword>
<evidence type="ECO:0000259" key="4">
    <source>
        <dbReference type="Pfam" id="PF22624"/>
    </source>
</evidence>
<dbReference type="SUPFAM" id="SSF56214">
    <property type="entry name" value="4'-phosphopantetheinyl transferase"/>
    <property type="match status" value="2"/>
</dbReference>
<evidence type="ECO:0000256" key="2">
    <source>
        <dbReference type="ARBA" id="ARBA00022679"/>
    </source>
</evidence>
<dbReference type="InterPro" id="IPR037143">
    <property type="entry name" value="4-PPantetheinyl_Trfase_dom_sf"/>
</dbReference>
<evidence type="ECO:0000256" key="1">
    <source>
        <dbReference type="ARBA" id="ARBA00010990"/>
    </source>
</evidence>
<dbReference type="PANTHER" id="PTHR12215:SF10">
    <property type="entry name" value="L-AMINOADIPATE-SEMIALDEHYDE DEHYDROGENASE-PHOSPHOPANTETHEINYL TRANSFERASE"/>
    <property type="match status" value="1"/>
</dbReference>
<dbReference type="eggNOG" id="COG2091">
    <property type="taxonomic scope" value="Bacteria"/>
</dbReference>
<proteinExistence type="inferred from homology"/>
<reference evidence="5 6" key="1">
    <citation type="submission" date="2016-11" db="EMBL/GenBank/DDBJ databases">
        <authorList>
            <person name="Jaros S."/>
            <person name="Januszkiewicz K."/>
            <person name="Wedrychowicz H."/>
        </authorList>
    </citation>
    <scope>NUCLEOTIDE SEQUENCE [LARGE SCALE GENOMIC DNA]</scope>
    <source>
        <strain evidence="5 6">CGMCC 1.12213</strain>
    </source>
</reference>